<evidence type="ECO:0000313" key="7">
    <source>
        <dbReference type="EMBL" id="POS69005.1"/>
    </source>
</evidence>
<comment type="cofactor">
    <cofactor evidence="1">
        <name>Ca(2+)</name>
        <dbReference type="ChEBI" id="CHEBI:29108"/>
    </cofactor>
</comment>
<dbReference type="GO" id="GO:0036503">
    <property type="term" value="P:ERAD pathway"/>
    <property type="evidence" value="ECO:0007669"/>
    <property type="project" value="UniProtKB-ARBA"/>
</dbReference>
<dbReference type="AlphaFoldDB" id="A0A2P5HFJ2"/>
<dbReference type="SUPFAM" id="SSF48225">
    <property type="entry name" value="Seven-hairpin glycosidases"/>
    <property type="match status" value="1"/>
</dbReference>
<name>A0A2P5HFJ2_DIAHE</name>
<keyword evidence="8" id="KW-1185">Reference proteome</keyword>
<dbReference type="InterPro" id="IPR001382">
    <property type="entry name" value="Glyco_hydro_47"/>
</dbReference>
<organism evidence="7 8">
    <name type="scientific">Diaporthe helianthi</name>
    <dbReference type="NCBI Taxonomy" id="158607"/>
    <lineage>
        <taxon>Eukaryota</taxon>
        <taxon>Fungi</taxon>
        <taxon>Dikarya</taxon>
        <taxon>Ascomycota</taxon>
        <taxon>Pezizomycotina</taxon>
        <taxon>Sordariomycetes</taxon>
        <taxon>Sordariomycetidae</taxon>
        <taxon>Diaporthales</taxon>
        <taxon>Diaporthaceae</taxon>
        <taxon>Diaporthe</taxon>
    </lineage>
</organism>
<dbReference type="PANTHER" id="PTHR11742">
    <property type="entry name" value="MANNOSYL-OLIGOSACCHARIDE ALPHA-1,2-MANNOSIDASE-RELATED"/>
    <property type="match status" value="1"/>
</dbReference>
<dbReference type="GO" id="GO:0005509">
    <property type="term" value="F:calcium ion binding"/>
    <property type="evidence" value="ECO:0007669"/>
    <property type="project" value="InterPro"/>
</dbReference>
<protein>
    <recommendedName>
        <fullName evidence="6">alpha-1,2-Mannosidase</fullName>
        <ecNumber evidence="6">3.2.1.-</ecNumber>
    </recommendedName>
</protein>
<dbReference type="EC" id="3.2.1.-" evidence="6"/>
<evidence type="ECO:0000256" key="6">
    <source>
        <dbReference type="RuleBase" id="RU361193"/>
    </source>
</evidence>
<dbReference type="PRINTS" id="PR00747">
    <property type="entry name" value="GLYHDRLASE47"/>
</dbReference>
<dbReference type="InParanoid" id="A0A2P5HFJ2"/>
<keyword evidence="5" id="KW-1015">Disulfide bond</keyword>
<dbReference type="GO" id="GO:0016020">
    <property type="term" value="C:membrane"/>
    <property type="evidence" value="ECO:0007669"/>
    <property type="project" value="InterPro"/>
</dbReference>
<dbReference type="InterPro" id="IPR050749">
    <property type="entry name" value="Glycosyl_Hydrolase_47"/>
</dbReference>
<keyword evidence="6" id="KW-0326">Glycosidase</keyword>
<evidence type="ECO:0000256" key="5">
    <source>
        <dbReference type="ARBA" id="ARBA00023157"/>
    </source>
</evidence>
<dbReference type="GO" id="GO:0005975">
    <property type="term" value="P:carbohydrate metabolic process"/>
    <property type="evidence" value="ECO:0007669"/>
    <property type="project" value="InterPro"/>
</dbReference>
<gene>
    <name evidence="7" type="ORF">DHEL01_v212600</name>
</gene>
<dbReference type="GO" id="GO:0005783">
    <property type="term" value="C:endoplasmic reticulum"/>
    <property type="evidence" value="ECO:0007669"/>
    <property type="project" value="TreeGrafter"/>
</dbReference>
<comment type="caution">
    <text evidence="7">The sequence shown here is derived from an EMBL/GenBank/DDBJ whole genome shotgun (WGS) entry which is preliminary data.</text>
</comment>
<dbReference type="STRING" id="158607.A0A2P5HFJ2"/>
<dbReference type="UniPathway" id="UPA00378"/>
<reference evidence="7" key="1">
    <citation type="submission" date="2017-09" db="EMBL/GenBank/DDBJ databases">
        <title>Polyketide synthases of a Diaporthe helianthi virulent isolate.</title>
        <authorList>
            <person name="Baroncelli R."/>
        </authorList>
    </citation>
    <scope>NUCLEOTIDE SEQUENCE [LARGE SCALE GENOMIC DNA]</scope>
    <source>
        <strain evidence="7">7/96</strain>
    </source>
</reference>
<evidence type="ECO:0000313" key="8">
    <source>
        <dbReference type="Proteomes" id="UP000094444"/>
    </source>
</evidence>
<evidence type="ECO:0000256" key="1">
    <source>
        <dbReference type="ARBA" id="ARBA00001913"/>
    </source>
</evidence>
<comment type="similarity">
    <text evidence="3 6">Belongs to the glycosyl hydrolase 47 family.</text>
</comment>
<accession>A0A2P5HFJ2</accession>
<dbReference type="PANTHER" id="PTHR11742:SF89">
    <property type="entry name" value="ALPHA-1,2-MANNOSIDASE"/>
    <property type="match status" value="1"/>
</dbReference>
<comment type="pathway">
    <text evidence="2">Protein modification; protein glycosylation.</text>
</comment>
<dbReference type="EMBL" id="MAVT02002791">
    <property type="protein sequence ID" value="POS69005.1"/>
    <property type="molecule type" value="Genomic_DNA"/>
</dbReference>
<dbReference type="InterPro" id="IPR036026">
    <property type="entry name" value="Seven-hairpin_glycosidases"/>
</dbReference>
<dbReference type="GO" id="GO:0004571">
    <property type="term" value="F:mannosyl-oligosaccharide 1,2-alpha-mannosidase activity"/>
    <property type="evidence" value="ECO:0007669"/>
    <property type="project" value="InterPro"/>
</dbReference>
<dbReference type="InterPro" id="IPR012341">
    <property type="entry name" value="6hp_glycosidase-like_sf"/>
</dbReference>
<evidence type="ECO:0000256" key="4">
    <source>
        <dbReference type="ARBA" id="ARBA00022801"/>
    </source>
</evidence>
<dbReference type="OrthoDB" id="8118055at2759"/>
<keyword evidence="4 6" id="KW-0378">Hydrolase</keyword>
<proteinExistence type="inferred from homology"/>
<dbReference type="Gene3D" id="1.50.10.10">
    <property type="match status" value="1"/>
</dbReference>
<dbReference type="Proteomes" id="UP000094444">
    <property type="component" value="Unassembled WGS sequence"/>
</dbReference>
<dbReference type="Pfam" id="PF01532">
    <property type="entry name" value="Glyco_hydro_47"/>
    <property type="match status" value="1"/>
</dbReference>
<evidence type="ECO:0000256" key="2">
    <source>
        <dbReference type="ARBA" id="ARBA00004922"/>
    </source>
</evidence>
<evidence type="ECO:0000256" key="3">
    <source>
        <dbReference type="ARBA" id="ARBA00007658"/>
    </source>
</evidence>
<sequence length="188" mass="21026">MFVADHKVYLRALDVLGAHSSFVRMRQHETKMVRGLARRRPSHISGYALDEGFYDEFYQAGQVAVELDWANTTETAANLFETTIRHLGGLLSAYDLSGENALLLKAKELGDMLYMAFDTPNGMPGFWIDWNNARAGNQVAGSFDPSASPSSLCLEFTRLAQITREDKYWSVTVDHPPSATPTFGPRKF</sequence>